<protein>
    <submittedName>
        <fullName evidence="3">Uncharacterized protein</fullName>
    </submittedName>
</protein>
<name>A0A420YDA9_9PEZI</name>
<dbReference type="OrthoDB" id="5358884at2759"/>
<keyword evidence="2" id="KW-1133">Transmembrane helix</keyword>
<feature type="transmembrane region" description="Helical" evidence="2">
    <location>
        <begin position="89"/>
        <end position="112"/>
    </location>
</feature>
<reference evidence="3 4" key="1">
    <citation type="submission" date="2018-08" db="EMBL/GenBank/DDBJ databases">
        <title>Draft genome of the lignicolous fungus Coniochaeta pulveracea.</title>
        <authorList>
            <person name="Borstlap C.J."/>
            <person name="De Witt R.N."/>
            <person name="Botha A."/>
            <person name="Volschenk H."/>
        </authorList>
    </citation>
    <scope>NUCLEOTIDE SEQUENCE [LARGE SCALE GENOMIC DNA]</scope>
    <source>
        <strain evidence="3 4">CAB683</strain>
    </source>
</reference>
<feature type="compositionally biased region" description="Polar residues" evidence="1">
    <location>
        <begin position="37"/>
        <end position="46"/>
    </location>
</feature>
<dbReference type="EMBL" id="QVQW01000018">
    <property type="protein sequence ID" value="RKU45895.1"/>
    <property type="molecule type" value="Genomic_DNA"/>
</dbReference>
<evidence type="ECO:0000313" key="4">
    <source>
        <dbReference type="Proteomes" id="UP000275385"/>
    </source>
</evidence>
<accession>A0A420YDA9</accession>
<evidence type="ECO:0000256" key="2">
    <source>
        <dbReference type="SAM" id="Phobius"/>
    </source>
</evidence>
<comment type="caution">
    <text evidence="3">The sequence shown here is derived from an EMBL/GenBank/DDBJ whole genome shotgun (WGS) entry which is preliminary data.</text>
</comment>
<evidence type="ECO:0000256" key="1">
    <source>
        <dbReference type="SAM" id="MobiDB-lite"/>
    </source>
</evidence>
<evidence type="ECO:0000313" key="3">
    <source>
        <dbReference type="EMBL" id="RKU45895.1"/>
    </source>
</evidence>
<feature type="region of interest" description="Disordered" evidence="1">
    <location>
        <begin position="1"/>
        <end position="83"/>
    </location>
</feature>
<keyword evidence="4" id="KW-1185">Reference proteome</keyword>
<keyword evidence="2" id="KW-0472">Membrane</keyword>
<sequence>MGNMTSGHGYADAPELAPQQFPEVVHQTHPQPGYGEQYTQVNNQTPKPEVYSPFTENAIPAGTYSHPGSPSQQPEPEEKRSRKGGICGVSTLVFLLSCIIGLLAAAVVGLAAGTGVEAHRASVAESRLANLSAVMATATPTPTVSSNGTTTAGQAAAATTAWNELDKGCSNDPERVTGTTYSSFKCRFPFHHPTSSPS</sequence>
<gene>
    <name evidence="3" type="ORF">DL546_008434</name>
</gene>
<keyword evidence="2" id="KW-0812">Transmembrane</keyword>
<organism evidence="3 4">
    <name type="scientific">Coniochaeta pulveracea</name>
    <dbReference type="NCBI Taxonomy" id="177199"/>
    <lineage>
        <taxon>Eukaryota</taxon>
        <taxon>Fungi</taxon>
        <taxon>Dikarya</taxon>
        <taxon>Ascomycota</taxon>
        <taxon>Pezizomycotina</taxon>
        <taxon>Sordariomycetes</taxon>
        <taxon>Sordariomycetidae</taxon>
        <taxon>Coniochaetales</taxon>
        <taxon>Coniochaetaceae</taxon>
        <taxon>Coniochaeta</taxon>
    </lineage>
</organism>
<dbReference type="Proteomes" id="UP000275385">
    <property type="component" value="Unassembled WGS sequence"/>
</dbReference>
<proteinExistence type="predicted"/>
<dbReference type="AlphaFoldDB" id="A0A420YDA9"/>